<dbReference type="AlphaFoldDB" id="W0F8E9"/>
<dbReference type="OrthoDB" id="1450880at2"/>
<dbReference type="PANTHER" id="PTHR30570">
    <property type="entry name" value="PERIPLASMIC PHOSPHATE BINDING COMPONENT OF PHOSPHATE ABC TRANSPORTER"/>
    <property type="match status" value="1"/>
</dbReference>
<evidence type="ECO:0000259" key="3">
    <source>
        <dbReference type="Pfam" id="PF12849"/>
    </source>
</evidence>
<dbReference type="PANTHER" id="PTHR30570:SF1">
    <property type="entry name" value="PHOSPHATE-BINDING PROTEIN PSTS"/>
    <property type="match status" value="1"/>
</dbReference>
<evidence type="ECO:0000256" key="1">
    <source>
        <dbReference type="ARBA" id="ARBA00022729"/>
    </source>
</evidence>
<dbReference type="Proteomes" id="UP000003586">
    <property type="component" value="Chromosome"/>
</dbReference>
<dbReference type="InterPro" id="IPR050811">
    <property type="entry name" value="Phosphate_ABC_transporter"/>
</dbReference>
<name>W0F8E9_9BACT</name>
<dbReference type="RefSeq" id="WP_008585723.1">
    <property type="nucleotide sequence ID" value="NZ_CP007035.1"/>
</dbReference>
<dbReference type="HOGENOM" id="CLU_061152_0_0_10"/>
<dbReference type="KEGG" id="nso:NIASO_11680"/>
<gene>
    <name evidence="4" type="ORF">NIASO_11680</name>
</gene>
<feature type="chain" id="PRO_5004788115" description="PBP domain-containing protein" evidence="2">
    <location>
        <begin position="21"/>
        <end position="304"/>
    </location>
</feature>
<keyword evidence="5" id="KW-1185">Reference proteome</keyword>
<dbReference type="STRING" id="929713.NIASO_11680"/>
<dbReference type="eggNOG" id="COG0226">
    <property type="taxonomic scope" value="Bacteria"/>
</dbReference>
<dbReference type="PROSITE" id="PS51257">
    <property type="entry name" value="PROKAR_LIPOPROTEIN"/>
    <property type="match status" value="1"/>
</dbReference>
<keyword evidence="1 2" id="KW-0732">Signal</keyword>
<dbReference type="SUPFAM" id="SSF53850">
    <property type="entry name" value="Periplasmic binding protein-like II"/>
    <property type="match status" value="1"/>
</dbReference>
<dbReference type="EMBL" id="CP007035">
    <property type="protein sequence ID" value="AHF17646.1"/>
    <property type="molecule type" value="Genomic_DNA"/>
</dbReference>
<accession>W0F8E9</accession>
<proteinExistence type="predicted"/>
<protein>
    <recommendedName>
        <fullName evidence="3">PBP domain-containing protein</fullName>
    </recommendedName>
</protein>
<dbReference type="Gene3D" id="3.40.190.10">
    <property type="entry name" value="Periplasmic binding protein-like II"/>
    <property type="match status" value="2"/>
</dbReference>
<dbReference type="InterPro" id="IPR024370">
    <property type="entry name" value="PBP_domain"/>
</dbReference>
<organism evidence="4 5">
    <name type="scientific">Niabella soli DSM 19437</name>
    <dbReference type="NCBI Taxonomy" id="929713"/>
    <lineage>
        <taxon>Bacteria</taxon>
        <taxon>Pseudomonadati</taxon>
        <taxon>Bacteroidota</taxon>
        <taxon>Chitinophagia</taxon>
        <taxon>Chitinophagales</taxon>
        <taxon>Chitinophagaceae</taxon>
        <taxon>Niabella</taxon>
    </lineage>
</organism>
<feature type="domain" description="PBP" evidence="3">
    <location>
        <begin position="29"/>
        <end position="274"/>
    </location>
</feature>
<dbReference type="Pfam" id="PF12849">
    <property type="entry name" value="PBP_like_2"/>
    <property type="match status" value="1"/>
</dbReference>
<feature type="signal peptide" evidence="2">
    <location>
        <begin position="1"/>
        <end position="20"/>
    </location>
</feature>
<evidence type="ECO:0000313" key="4">
    <source>
        <dbReference type="EMBL" id="AHF17646.1"/>
    </source>
</evidence>
<evidence type="ECO:0000256" key="2">
    <source>
        <dbReference type="SAM" id="SignalP"/>
    </source>
</evidence>
<reference evidence="4 5" key="1">
    <citation type="submission" date="2013-12" db="EMBL/GenBank/DDBJ databases">
        <authorList>
            <consortium name="DOE Joint Genome Institute"/>
            <person name="Eisen J."/>
            <person name="Huntemann M."/>
            <person name="Han J."/>
            <person name="Chen A."/>
            <person name="Kyrpides N."/>
            <person name="Mavromatis K."/>
            <person name="Markowitz V."/>
            <person name="Palaniappan K."/>
            <person name="Ivanova N."/>
            <person name="Schaumberg A."/>
            <person name="Pati A."/>
            <person name="Liolios K."/>
            <person name="Nordberg H.P."/>
            <person name="Cantor M.N."/>
            <person name="Hua S.X."/>
            <person name="Woyke T."/>
        </authorList>
    </citation>
    <scope>NUCLEOTIDE SEQUENCE [LARGE SCALE GENOMIC DNA]</scope>
    <source>
        <strain evidence="5">DSM 19437</strain>
    </source>
</reference>
<sequence>MRTALKIVAFVMVAVTLSCGGGGKQYDYSDTPVKGKITISVDESFKPIVDALIQVYESNNDSTKINVEYKPESECIKDLWNDSIRMVISTIKLSDSQMQSVIDSMHVVVNQLPIARDAVAVIANPASKDTLLTMAEIKMILTGTYTQPLVPVVDGLQATSTIRFLMDSVLQGRQLTAKAMGASTSDSVINYVSKNPNAIGFIGVSWIGNQDDAQQLSFLKKVKIVQIESSDKPGKYVLPVQANIYTKRYPMTRDLVYILKEGHRGLGSGFANFMSGEIGQLIFKRAYLMPGRRNFIIRPAETKQ</sequence>
<evidence type="ECO:0000313" key="5">
    <source>
        <dbReference type="Proteomes" id="UP000003586"/>
    </source>
</evidence>